<dbReference type="PANTHER" id="PTHR12558">
    <property type="entry name" value="CELL DIVISION CYCLE 16,23,27"/>
    <property type="match status" value="1"/>
</dbReference>
<dbReference type="AlphaFoldDB" id="A0A1W2BKB7"/>
<feature type="repeat" description="TPR" evidence="1">
    <location>
        <begin position="382"/>
        <end position="415"/>
    </location>
</feature>
<feature type="repeat" description="TPR" evidence="1">
    <location>
        <begin position="56"/>
        <end position="89"/>
    </location>
</feature>
<evidence type="ECO:0000256" key="1">
    <source>
        <dbReference type="PROSITE-ProRule" id="PRU00339"/>
    </source>
</evidence>
<dbReference type="STRING" id="151894.SAMN04488524_2439"/>
<proteinExistence type="predicted"/>
<protein>
    <submittedName>
        <fullName evidence="3">Tetratricopeptide repeat-containing protein</fullName>
    </submittedName>
</protein>
<accession>A0A1W2BKB7</accession>
<dbReference type="PANTHER" id="PTHR12558:SF13">
    <property type="entry name" value="CELL DIVISION CYCLE PROTEIN 27 HOMOLOG"/>
    <property type="match status" value="1"/>
</dbReference>
<dbReference type="InterPro" id="IPR019734">
    <property type="entry name" value="TPR_rpt"/>
</dbReference>
<organism evidence="3 4">
    <name type="scientific">Pedobacter africanus</name>
    <dbReference type="NCBI Taxonomy" id="151894"/>
    <lineage>
        <taxon>Bacteria</taxon>
        <taxon>Pseudomonadati</taxon>
        <taxon>Bacteroidota</taxon>
        <taxon>Sphingobacteriia</taxon>
        <taxon>Sphingobacteriales</taxon>
        <taxon>Sphingobacteriaceae</taxon>
        <taxon>Pedobacter</taxon>
    </lineage>
</organism>
<dbReference type="InterPro" id="IPR011990">
    <property type="entry name" value="TPR-like_helical_dom_sf"/>
</dbReference>
<evidence type="ECO:0000313" key="3">
    <source>
        <dbReference type="EMBL" id="SMC73427.1"/>
    </source>
</evidence>
<dbReference type="PROSITE" id="PS50005">
    <property type="entry name" value="TPR"/>
    <property type="match status" value="4"/>
</dbReference>
<evidence type="ECO:0000256" key="2">
    <source>
        <dbReference type="SAM" id="SignalP"/>
    </source>
</evidence>
<feature type="repeat" description="TPR" evidence="1">
    <location>
        <begin position="518"/>
        <end position="551"/>
    </location>
</feature>
<dbReference type="SMART" id="SM00028">
    <property type="entry name" value="TPR"/>
    <property type="match status" value="7"/>
</dbReference>
<name>A0A1W2BKB7_9SPHI</name>
<dbReference type="OrthoDB" id="638548at2"/>
<dbReference type="EMBL" id="FWXT01000001">
    <property type="protein sequence ID" value="SMC73427.1"/>
    <property type="molecule type" value="Genomic_DNA"/>
</dbReference>
<feature type="chain" id="PRO_5013048801" evidence="2">
    <location>
        <begin position="24"/>
        <end position="573"/>
    </location>
</feature>
<sequence>MKMTKKAITLGLGLVVMGSASFAQSLNDAKKAIDAEQYQKAASMLKTLVNSQASKGENYYSLGEVYLKMDYVDSARAVFTRGVTADPKNSLNYIGLGEADLLSNNAASAKTNFAKAVEVSSKKDYIPQLYIGKAYISTDKPDFEAALPYLQKADELDANDKDAETFVALGDYYALQNKNSEALQNYMRAMNINENLLRAPVQIGRMYKDSRAFPESEERLKEAIAKDANYGPAYRELAELYMQWANQVPAEFATKSAQALENYKKYLDLTDKSFESKLRYAQFLFYAGDFKTLEQVTSEIAAASTNDPKLPVVLRLRGYSAFENKNYPASLQYMNDYFAKVDKSRIIASDYLYLGKAQAQNKQDSLAVINLTKAVEMDSTKAEALAEVAKSYYDAKNYPKAIATYDIVNKYNPNGKGSLYNYYYQGLAGYFLYGQGYSAKTNPSKDLLVKADAAFASLLKGAPGTIDAILWRARVANFMDSDTDPKGLKLPYYQQYLDSAEARVAKNVQPAPSPKSMVEAYNQIAGFAAYKEDKAKAKLYWDKALALDPQNATAQEGLKQLAGPAPKAPVKKK</sequence>
<dbReference type="RefSeq" id="WP_084238852.1">
    <property type="nucleotide sequence ID" value="NZ_FWXT01000001.1"/>
</dbReference>
<keyword evidence="4" id="KW-1185">Reference proteome</keyword>
<keyword evidence="2" id="KW-0732">Signal</keyword>
<dbReference type="SUPFAM" id="SSF48452">
    <property type="entry name" value="TPR-like"/>
    <property type="match status" value="2"/>
</dbReference>
<keyword evidence="1" id="KW-0802">TPR repeat</keyword>
<dbReference type="Gene3D" id="1.25.40.10">
    <property type="entry name" value="Tetratricopeptide repeat domain"/>
    <property type="match status" value="3"/>
</dbReference>
<dbReference type="Proteomes" id="UP000192756">
    <property type="component" value="Unassembled WGS sequence"/>
</dbReference>
<evidence type="ECO:0000313" key="4">
    <source>
        <dbReference type="Proteomes" id="UP000192756"/>
    </source>
</evidence>
<reference evidence="4" key="1">
    <citation type="submission" date="2017-04" db="EMBL/GenBank/DDBJ databases">
        <authorList>
            <person name="Varghese N."/>
            <person name="Submissions S."/>
        </authorList>
    </citation>
    <scope>NUCLEOTIDE SEQUENCE [LARGE SCALE GENOMIC DNA]</scope>
    <source>
        <strain evidence="4">DSM 12126</strain>
    </source>
</reference>
<feature type="signal peptide" evidence="2">
    <location>
        <begin position="1"/>
        <end position="23"/>
    </location>
</feature>
<gene>
    <name evidence="3" type="ORF">SAMN04488524_2439</name>
</gene>
<dbReference type="Pfam" id="PF13181">
    <property type="entry name" value="TPR_8"/>
    <property type="match status" value="2"/>
</dbReference>
<feature type="repeat" description="TPR" evidence="1">
    <location>
        <begin position="163"/>
        <end position="196"/>
    </location>
</feature>